<evidence type="ECO:0000313" key="3">
    <source>
        <dbReference type="Proteomes" id="UP000247980"/>
    </source>
</evidence>
<dbReference type="AlphaFoldDB" id="A0A2V5J0S0"/>
<dbReference type="Proteomes" id="UP000247980">
    <property type="component" value="Unassembled WGS sequence"/>
</dbReference>
<accession>A0A2V5J0S0</accession>
<feature type="transmembrane region" description="Helical" evidence="1">
    <location>
        <begin position="225"/>
        <end position="250"/>
    </location>
</feature>
<dbReference type="Pfam" id="PF13398">
    <property type="entry name" value="Peptidase_M50B"/>
    <property type="match status" value="1"/>
</dbReference>
<keyword evidence="1" id="KW-0472">Membrane</keyword>
<name>A0A2V5J0S0_9MICC</name>
<feature type="transmembrane region" description="Helical" evidence="1">
    <location>
        <begin position="56"/>
        <end position="79"/>
    </location>
</feature>
<keyword evidence="1" id="KW-1133">Transmembrane helix</keyword>
<evidence type="ECO:0000256" key="1">
    <source>
        <dbReference type="SAM" id="Phobius"/>
    </source>
</evidence>
<feature type="transmembrane region" description="Helical" evidence="1">
    <location>
        <begin position="175"/>
        <end position="195"/>
    </location>
</feature>
<evidence type="ECO:0000313" key="2">
    <source>
        <dbReference type="EMBL" id="PYI40414.1"/>
    </source>
</evidence>
<protein>
    <recommendedName>
        <fullName evidence="4">M50 family peptidase</fullName>
    </recommendedName>
</protein>
<proteinExistence type="predicted"/>
<evidence type="ECO:0008006" key="4">
    <source>
        <dbReference type="Google" id="ProtNLM"/>
    </source>
</evidence>
<organism evidence="2 3">
    <name type="scientific">Arthrobacter psychrolactophilus</name>
    <dbReference type="NCBI Taxonomy" id="92442"/>
    <lineage>
        <taxon>Bacteria</taxon>
        <taxon>Bacillati</taxon>
        <taxon>Actinomycetota</taxon>
        <taxon>Actinomycetes</taxon>
        <taxon>Micrococcales</taxon>
        <taxon>Micrococcaceae</taxon>
        <taxon>Arthrobacter</taxon>
    </lineage>
</organism>
<feature type="transmembrane region" description="Helical" evidence="1">
    <location>
        <begin position="31"/>
        <end position="49"/>
    </location>
</feature>
<dbReference type="InterPro" id="IPR049500">
    <property type="entry name" value="Peptidase_M50B-like"/>
</dbReference>
<sequence>MSNAAGELGHAATNWWAAVLNGFTRAEVPDVSAWFLLSIVALAVVLSIPRISWRWFGLYVTFVHELGHAFAALMTGRFIHGLKIGLDHSGQLVSSGRRGFSATWSGFWGYPAPAVVGLALVWSVSAGWAGAAASAGALILLVSLIFLRNITAIVVALVSAAIAQCLVVFASPQTVSYVILALGIALGIGSIRDFFKVAAVHTRRRNQVASSDAYILFRSTGAPSWLWLSGFAIIIAGSAAYSGYLVWGILGF</sequence>
<dbReference type="OrthoDB" id="5184455at2"/>
<keyword evidence="3" id="KW-1185">Reference proteome</keyword>
<keyword evidence="1" id="KW-0812">Transmembrane</keyword>
<dbReference type="EMBL" id="QJVC01000001">
    <property type="protein sequence ID" value="PYI40414.1"/>
    <property type="molecule type" value="Genomic_DNA"/>
</dbReference>
<dbReference type="RefSeq" id="WP_110483726.1">
    <property type="nucleotide sequence ID" value="NZ_QJVC01000001.1"/>
</dbReference>
<reference evidence="2 3" key="1">
    <citation type="submission" date="2018-05" db="EMBL/GenBank/DDBJ databases">
        <title>Genetic diversity of glacier-inhabiting Cryobacterium bacteria in China and description of Cryobacterium mengkeensis sp. nov. and Arthrobacter glacialis sp. nov.</title>
        <authorList>
            <person name="Liu Q."/>
            <person name="Xin Y.-H."/>
        </authorList>
    </citation>
    <scope>NUCLEOTIDE SEQUENCE [LARGE SCALE GENOMIC DNA]</scope>
    <source>
        <strain evidence="2 3">B7</strain>
    </source>
</reference>
<gene>
    <name evidence="2" type="ORF">CVS30_01435</name>
</gene>
<comment type="caution">
    <text evidence="2">The sequence shown here is derived from an EMBL/GenBank/DDBJ whole genome shotgun (WGS) entry which is preliminary data.</text>
</comment>
<feature type="transmembrane region" description="Helical" evidence="1">
    <location>
        <begin position="114"/>
        <end position="142"/>
    </location>
</feature>